<dbReference type="AlphaFoldDB" id="H8GQX5"/>
<dbReference type="EMBL" id="CM001475">
    <property type="protein sequence ID" value="EIC28634.1"/>
    <property type="molecule type" value="Genomic_DNA"/>
</dbReference>
<gene>
    <name evidence="1" type="ORF">Metal_0803</name>
</gene>
<sequence length="59" mass="6670">MFSAMGLSVATFRFTVSGQPDKDKTIGAANIDFPGNNEEKNPIHIHYLFKDKKPEIRFV</sequence>
<proteinExistence type="predicted"/>
<organism evidence="1 2">
    <name type="scientific">Methylomicrobium album BG8</name>
    <dbReference type="NCBI Taxonomy" id="686340"/>
    <lineage>
        <taxon>Bacteria</taxon>
        <taxon>Pseudomonadati</taxon>
        <taxon>Pseudomonadota</taxon>
        <taxon>Gammaproteobacteria</taxon>
        <taxon>Methylococcales</taxon>
        <taxon>Methylococcaceae</taxon>
        <taxon>Methylomicrobium</taxon>
    </lineage>
</organism>
<dbReference type="HOGENOM" id="CLU_2955228_0_0_6"/>
<evidence type="ECO:0000313" key="2">
    <source>
        <dbReference type="Proteomes" id="UP000005090"/>
    </source>
</evidence>
<reference evidence="1 2" key="1">
    <citation type="journal article" date="2013" name="Genome Announc.">
        <title>Genome Sequence of the Obligate Gammaproteobacterial Methanotroph Methylomicrobium album Strain BG8.</title>
        <authorList>
            <person name="Kits K.D."/>
            <person name="Kalyuzhnaya M.G."/>
            <person name="Klotz M.G."/>
            <person name="Jetten M.S."/>
            <person name="Op den Camp H.J."/>
            <person name="Vuilleumier S."/>
            <person name="Bringel F."/>
            <person name="Dispirito A.A."/>
            <person name="Murrell J.C."/>
            <person name="Bruce D."/>
            <person name="Cheng J.F."/>
            <person name="Copeland A."/>
            <person name="Goodwin L."/>
            <person name="Hauser L."/>
            <person name="Lajus A."/>
            <person name="Land M.L."/>
            <person name="Lapidus A."/>
            <person name="Lucas S."/>
            <person name="Medigue C."/>
            <person name="Pitluck S."/>
            <person name="Woyke T."/>
            <person name="Zeytun A."/>
            <person name="Stein L.Y."/>
        </authorList>
    </citation>
    <scope>NUCLEOTIDE SEQUENCE [LARGE SCALE GENOMIC DNA]</scope>
    <source>
        <strain evidence="1 2">BG8</strain>
    </source>
</reference>
<evidence type="ECO:0000313" key="1">
    <source>
        <dbReference type="EMBL" id="EIC28634.1"/>
    </source>
</evidence>
<keyword evidence="2" id="KW-1185">Reference proteome</keyword>
<name>H8GQX5_METAL</name>
<protein>
    <submittedName>
        <fullName evidence="1">Uncharacterized protein</fullName>
    </submittedName>
</protein>
<dbReference type="Proteomes" id="UP000005090">
    <property type="component" value="Chromosome"/>
</dbReference>
<accession>H8GQX5</accession>